<evidence type="ECO:0000313" key="3">
    <source>
        <dbReference type="EMBL" id="KAK8129189.1"/>
    </source>
</evidence>
<name>A0AAW0R5R4_9PEZI</name>
<feature type="transmembrane region" description="Helical" evidence="2">
    <location>
        <begin position="76"/>
        <end position="97"/>
    </location>
</feature>
<keyword evidence="2" id="KW-0812">Transmembrane</keyword>
<dbReference type="Proteomes" id="UP001392437">
    <property type="component" value="Unassembled WGS sequence"/>
</dbReference>
<dbReference type="Pfam" id="PF07690">
    <property type="entry name" value="MFS_1"/>
    <property type="match status" value="1"/>
</dbReference>
<evidence type="ECO:0000256" key="1">
    <source>
        <dbReference type="ARBA" id="ARBA00004141"/>
    </source>
</evidence>
<dbReference type="PANTHER" id="PTHR42910:SF1">
    <property type="entry name" value="MAJOR FACILITATOR SUPERFAMILY (MFS) PROFILE DOMAIN-CONTAINING PROTEIN"/>
    <property type="match status" value="1"/>
</dbReference>
<feature type="transmembrane region" description="Helical" evidence="2">
    <location>
        <begin position="139"/>
        <end position="158"/>
    </location>
</feature>
<sequence>MAELNRQQLLPNIVDSCEIPESFISSKLDARRVLRRNAADLPLGDVFPRQPFILLLVVFTTVMWLDLCLTSSFEAFSAISFICGFTTATPQLAFPLIGDIAPPNRCLTALSFVVSGMYAGILVGLVISGLVANYTDWRNIYRFAFGLQRILFVFFWFMPDYPSKNPGGFNYLSIPASIGLVAVSTPALMQACLITFSMIAVFTSYWSKVSFLLSSPPIQLFQRCNWSFRPD</sequence>
<dbReference type="AlphaFoldDB" id="A0AAW0R5R4"/>
<feature type="transmembrane region" description="Helical" evidence="2">
    <location>
        <begin position="109"/>
        <end position="132"/>
    </location>
</feature>
<keyword evidence="2" id="KW-1133">Transmembrane helix</keyword>
<reference evidence="3 4" key="1">
    <citation type="submission" date="2023-01" db="EMBL/GenBank/DDBJ databases">
        <title>Analysis of 21 Apiospora genomes using comparative genomics revels a genus with tremendous synthesis potential of carbohydrate active enzymes and secondary metabolites.</title>
        <authorList>
            <person name="Sorensen T."/>
        </authorList>
    </citation>
    <scope>NUCLEOTIDE SEQUENCE [LARGE SCALE GENOMIC DNA]</scope>
    <source>
        <strain evidence="3 4">CBS 117206</strain>
    </source>
</reference>
<evidence type="ECO:0000313" key="4">
    <source>
        <dbReference type="Proteomes" id="UP001392437"/>
    </source>
</evidence>
<keyword evidence="4" id="KW-1185">Reference proteome</keyword>
<dbReference type="InterPro" id="IPR011701">
    <property type="entry name" value="MFS"/>
</dbReference>
<keyword evidence="2" id="KW-0472">Membrane</keyword>
<evidence type="ECO:0000256" key="2">
    <source>
        <dbReference type="SAM" id="Phobius"/>
    </source>
</evidence>
<evidence type="ECO:0008006" key="5">
    <source>
        <dbReference type="Google" id="ProtNLM"/>
    </source>
</evidence>
<dbReference type="GO" id="GO:0016020">
    <property type="term" value="C:membrane"/>
    <property type="evidence" value="ECO:0007669"/>
    <property type="project" value="UniProtKB-SubCell"/>
</dbReference>
<dbReference type="Gene3D" id="1.20.1250.20">
    <property type="entry name" value="MFS general substrate transporter like domains"/>
    <property type="match status" value="1"/>
</dbReference>
<dbReference type="SUPFAM" id="SSF103473">
    <property type="entry name" value="MFS general substrate transporter"/>
    <property type="match status" value="1"/>
</dbReference>
<protein>
    <recommendedName>
        <fullName evidence="5">Major Facilitator Superfamily protein</fullName>
    </recommendedName>
</protein>
<proteinExistence type="predicted"/>
<accession>A0AAW0R5R4</accession>
<comment type="subcellular location">
    <subcellularLocation>
        <location evidence="1">Membrane</location>
        <topology evidence="1">Multi-pass membrane protein</topology>
    </subcellularLocation>
</comment>
<dbReference type="EMBL" id="JAQQWP010000002">
    <property type="protein sequence ID" value="KAK8129189.1"/>
    <property type="molecule type" value="Genomic_DNA"/>
</dbReference>
<gene>
    <name evidence="3" type="ORF">PG999_001569</name>
</gene>
<dbReference type="PANTHER" id="PTHR42910">
    <property type="entry name" value="TRANSPORTER SCO4007-RELATED"/>
    <property type="match status" value="1"/>
</dbReference>
<feature type="transmembrane region" description="Helical" evidence="2">
    <location>
        <begin position="178"/>
        <end position="202"/>
    </location>
</feature>
<organism evidence="3 4">
    <name type="scientific">Apiospora kogelbergensis</name>
    <dbReference type="NCBI Taxonomy" id="1337665"/>
    <lineage>
        <taxon>Eukaryota</taxon>
        <taxon>Fungi</taxon>
        <taxon>Dikarya</taxon>
        <taxon>Ascomycota</taxon>
        <taxon>Pezizomycotina</taxon>
        <taxon>Sordariomycetes</taxon>
        <taxon>Xylariomycetidae</taxon>
        <taxon>Amphisphaeriales</taxon>
        <taxon>Apiosporaceae</taxon>
        <taxon>Apiospora</taxon>
    </lineage>
</organism>
<dbReference type="GO" id="GO:0022857">
    <property type="term" value="F:transmembrane transporter activity"/>
    <property type="evidence" value="ECO:0007669"/>
    <property type="project" value="InterPro"/>
</dbReference>
<comment type="caution">
    <text evidence="3">The sequence shown here is derived from an EMBL/GenBank/DDBJ whole genome shotgun (WGS) entry which is preliminary data.</text>
</comment>
<feature type="transmembrane region" description="Helical" evidence="2">
    <location>
        <begin position="52"/>
        <end position="69"/>
    </location>
</feature>
<dbReference type="InterPro" id="IPR036259">
    <property type="entry name" value="MFS_trans_sf"/>
</dbReference>